<proteinExistence type="predicted"/>
<sequence length="391" mass="44631">MNKIILRYVLNFFLFLLISFLLLGLFIKIEYKNKTGKEVFMVLGGASWVDLKEKWDTQNKLLKELKEEDLNGAYNSVIASAGDEKDYISKYISANKAWNENKADVERNVDIFTALKYDKDFEDHIYKAKQAYLIGGMGPKTTEFLFEAGLNRYTDEEMFQGLKKINPEYTDEETINFINEMKGDFNRLIVNPARKKINSYLDRQQTAKLDLLSKIGKGYEEKFKGTDTLKDLRRIDEVFNSFKGKSGRERALISSVLNTLSLEDLEALTSNRGTQGYNEFMDFLSNLGASTNSAISAITDHSKMFAPVSSSIGNSLMKNIIKHHNEGIYKLLEENPNIYNIDSDNIVYAKDGSPTFLIKNAFDIRKAKDDIQKYKELGMMLQGIVNLNGIK</sequence>
<dbReference type="RefSeq" id="WP_086303163.1">
    <property type="nucleotide sequence ID" value="NZ_CP144916.1"/>
</dbReference>
<dbReference type="GeneID" id="93113650"/>
<keyword evidence="1" id="KW-1133">Transmembrane helix</keyword>
<reference evidence="3" key="2">
    <citation type="submission" date="2024-02" db="EMBL/GenBank/DDBJ databases">
        <authorList>
            <person name="Miller W.G."/>
            <person name="Yee E."/>
            <person name="Lopes B.S."/>
            <person name="Chapman M.H."/>
            <person name="Huynh S."/>
            <person name="Bono J.L."/>
            <person name="Parker C.T."/>
            <person name="Strachan N.J.C."/>
            <person name="Forbes K.J."/>
        </authorList>
    </citation>
    <scope>NUCLEOTIDE SEQUENCE</scope>
    <source>
        <strain evidence="3">RM9261</strain>
    </source>
</reference>
<reference evidence="3 4" key="1">
    <citation type="journal article" date="2017" name="Genome Biol. Evol.">
        <title>Comparative Genomic Analysis Identifies a Campylobacter Clade Deficient in Selenium Metabolism.</title>
        <authorList>
            <person name="Miller W.G."/>
            <person name="Yee E."/>
            <person name="Lopes B.S."/>
            <person name="Chapman M.H."/>
            <person name="Huynh S."/>
            <person name="Bono J.L."/>
            <person name="Parker C.T."/>
            <person name="Strachan N.J.C."/>
            <person name="Forbes K.J."/>
        </authorList>
    </citation>
    <scope>NUCLEOTIDE SEQUENCE [LARGE SCALE GENOMIC DNA]</scope>
    <source>
        <strain evidence="3 4">RM9261</strain>
    </source>
</reference>
<evidence type="ECO:0000313" key="2">
    <source>
        <dbReference type="EMBL" id="WWC41244.1"/>
    </source>
</evidence>
<organism evidence="3 4">
    <name type="scientific">Campylobacter vicugnae</name>
    <dbReference type="NCBI Taxonomy" id="1660076"/>
    <lineage>
        <taxon>Bacteria</taxon>
        <taxon>Pseudomonadati</taxon>
        <taxon>Campylobacterota</taxon>
        <taxon>Epsilonproteobacteria</taxon>
        <taxon>Campylobacterales</taxon>
        <taxon>Campylobacteraceae</taxon>
        <taxon>Campylobacter</taxon>
    </lineage>
</organism>
<gene>
    <name evidence="2" type="ORF">CVIC9261_05955</name>
    <name evidence="3" type="ORF">CVIC9261_06030</name>
</gene>
<name>A0ABZ2E6B0_9BACT</name>
<protein>
    <submittedName>
        <fullName evidence="3">Uncharacterized protein</fullName>
    </submittedName>
</protein>
<evidence type="ECO:0000256" key="1">
    <source>
        <dbReference type="SAM" id="Phobius"/>
    </source>
</evidence>
<evidence type="ECO:0000313" key="3">
    <source>
        <dbReference type="EMBL" id="WWC41259.1"/>
    </source>
</evidence>
<dbReference type="EMBL" id="CP144916">
    <property type="protein sequence ID" value="WWC41259.1"/>
    <property type="molecule type" value="Genomic_DNA"/>
</dbReference>
<accession>A0ABZ2E6B0</accession>
<feature type="transmembrane region" description="Helical" evidence="1">
    <location>
        <begin position="6"/>
        <end position="27"/>
    </location>
</feature>
<evidence type="ECO:0000313" key="4">
    <source>
        <dbReference type="Proteomes" id="UP001318120"/>
    </source>
</evidence>
<dbReference type="Proteomes" id="UP001318120">
    <property type="component" value="Chromosome"/>
</dbReference>
<keyword evidence="1" id="KW-0472">Membrane</keyword>
<keyword evidence="1" id="KW-0812">Transmembrane</keyword>
<keyword evidence="4" id="KW-1185">Reference proteome</keyword>
<dbReference type="EMBL" id="CP144916">
    <property type="protein sequence ID" value="WWC41244.1"/>
    <property type="molecule type" value="Genomic_DNA"/>
</dbReference>